<dbReference type="GO" id="GO:0016757">
    <property type="term" value="F:glycosyltransferase activity"/>
    <property type="evidence" value="ECO:0007669"/>
    <property type="project" value="UniProtKB-KW"/>
</dbReference>
<proteinExistence type="predicted"/>
<protein>
    <submittedName>
        <fullName evidence="5">Glycosyltransferase</fullName>
    </submittedName>
</protein>
<evidence type="ECO:0000256" key="2">
    <source>
        <dbReference type="ARBA" id="ARBA00022679"/>
    </source>
</evidence>
<gene>
    <name evidence="5" type="ORF">GQ466_12810</name>
</gene>
<evidence type="ECO:0000259" key="3">
    <source>
        <dbReference type="Pfam" id="PF00534"/>
    </source>
</evidence>
<evidence type="ECO:0000313" key="6">
    <source>
        <dbReference type="Proteomes" id="UP000431901"/>
    </source>
</evidence>
<sequence length="380" mass="39478">MSAENGRTTVAFVLLSYSENAPAGLERSVAALAAGLRELGHRAIIITAAGKASGAAPDVLSLASVCVADPATEDDLLAALGSAGHVCDEVEALLRRNHVDVVCWADASWGLGHLAPAPPGIPTVLNTAVMRTDPLFREAAAHASVVMTNSPFMLEEAASAGYDTSRWAAVPNALLNIVEPPDGDRRERFRRAGPVRIVARAEPHKGIRALIDAVPDDLGRPVEIVLAAAGFEYWPGMQDDVINEAQDAARSSPAVRLLPVLPWRAVPDFFAGAAATIISTTSPESWCNAAAEALSAGTPVVAYDFGHVPALAGPAGVMVAPGRPATALWDATTALLDDRRVYHAASRAAPAQVAAHTPAAAAAAFISALAPFAFDQRIRP</sequence>
<keyword evidence="2 5" id="KW-0808">Transferase</keyword>
<feature type="domain" description="Glycosyltransferase subfamily 4-like N-terminal" evidence="4">
    <location>
        <begin position="24"/>
        <end position="173"/>
    </location>
</feature>
<dbReference type="InterPro" id="IPR001296">
    <property type="entry name" value="Glyco_trans_1"/>
</dbReference>
<dbReference type="Pfam" id="PF00534">
    <property type="entry name" value="Glycos_transf_1"/>
    <property type="match status" value="1"/>
</dbReference>
<dbReference type="PANTHER" id="PTHR45947">
    <property type="entry name" value="SULFOQUINOVOSYL TRANSFERASE SQD2"/>
    <property type="match status" value="1"/>
</dbReference>
<keyword evidence="6" id="KW-1185">Reference proteome</keyword>
<dbReference type="EMBL" id="WUTW01000002">
    <property type="protein sequence ID" value="MXQ64919.1"/>
    <property type="molecule type" value="Genomic_DNA"/>
</dbReference>
<evidence type="ECO:0000256" key="1">
    <source>
        <dbReference type="ARBA" id="ARBA00022676"/>
    </source>
</evidence>
<dbReference type="Proteomes" id="UP000431901">
    <property type="component" value="Unassembled WGS sequence"/>
</dbReference>
<comment type="caution">
    <text evidence="5">The sequence shown here is derived from an EMBL/GenBank/DDBJ whole genome shotgun (WGS) entry which is preliminary data.</text>
</comment>
<dbReference type="SUPFAM" id="SSF53756">
    <property type="entry name" value="UDP-Glycosyltransferase/glycogen phosphorylase"/>
    <property type="match status" value="1"/>
</dbReference>
<dbReference type="Gene3D" id="3.40.50.2000">
    <property type="entry name" value="Glycogen Phosphorylase B"/>
    <property type="match status" value="2"/>
</dbReference>
<feature type="domain" description="Glycosyl transferase family 1" evidence="3">
    <location>
        <begin position="197"/>
        <end position="350"/>
    </location>
</feature>
<dbReference type="GO" id="GO:1901137">
    <property type="term" value="P:carbohydrate derivative biosynthetic process"/>
    <property type="evidence" value="ECO:0007669"/>
    <property type="project" value="UniProtKB-ARBA"/>
</dbReference>
<dbReference type="OrthoDB" id="3514322at2"/>
<dbReference type="RefSeq" id="WP_161103078.1">
    <property type="nucleotide sequence ID" value="NZ_JBHLYI010000001.1"/>
</dbReference>
<dbReference type="InterPro" id="IPR028098">
    <property type="entry name" value="Glyco_trans_4-like_N"/>
</dbReference>
<accession>A0A6I4W2S6</accession>
<keyword evidence="1" id="KW-0328">Glycosyltransferase</keyword>
<dbReference type="InterPro" id="IPR050194">
    <property type="entry name" value="Glycosyltransferase_grp1"/>
</dbReference>
<dbReference type="CDD" id="cd03801">
    <property type="entry name" value="GT4_PimA-like"/>
    <property type="match status" value="1"/>
</dbReference>
<evidence type="ECO:0000313" key="5">
    <source>
        <dbReference type="EMBL" id="MXQ64919.1"/>
    </source>
</evidence>
<reference evidence="5 6" key="1">
    <citation type="submission" date="2019-12" db="EMBL/GenBank/DDBJ databases">
        <title>Nocardia macrotermitis sp. nov. and Nocardia aurantia sp. nov., isolated from the gut of the fungus growing-termite Macrotermes natalensis.</title>
        <authorList>
            <person name="Christine B."/>
            <person name="Rene B."/>
        </authorList>
    </citation>
    <scope>NUCLEOTIDE SEQUENCE [LARGE SCALE GENOMIC DNA]</scope>
    <source>
        <strain evidence="5 6">DSM 102126</strain>
    </source>
</reference>
<name>A0A6I4W2S6_9ACTN</name>
<organism evidence="5 6">
    <name type="scientific">Actinomadura rayongensis</name>
    <dbReference type="NCBI Taxonomy" id="1429076"/>
    <lineage>
        <taxon>Bacteria</taxon>
        <taxon>Bacillati</taxon>
        <taxon>Actinomycetota</taxon>
        <taxon>Actinomycetes</taxon>
        <taxon>Streptosporangiales</taxon>
        <taxon>Thermomonosporaceae</taxon>
        <taxon>Actinomadura</taxon>
    </lineage>
</organism>
<evidence type="ECO:0000259" key="4">
    <source>
        <dbReference type="Pfam" id="PF13439"/>
    </source>
</evidence>
<dbReference type="AlphaFoldDB" id="A0A6I4W2S6"/>
<dbReference type="Pfam" id="PF13439">
    <property type="entry name" value="Glyco_transf_4"/>
    <property type="match status" value="1"/>
</dbReference>
<dbReference type="PANTHER" id="PTHR45947:SF13">
    <property type="entry name" value="TRANSFERASE"/>
    <property type="match status" value="1"/>
</dbReference>